<dbReference type="Proteomes" id="UP001596074">
    <property type="component" value="Unassembled WGS sequence"/>
</dbReference>
<name>A0ABW0ZYB7_9ACTN</name>
<keyword evidence="4" id="KW-0560">Oxidoreductase</keyword>
<dbReference type="SUPFAM" id="SSF51735">
    <property type="entry name" value="NAD(P)-binding Rossmann-fold domains"/>
    <property type="match status" value="1"/>
</dbReference>
<dbReference type="SMART" id="SM00829">
    <property type="entry name" value="PKS_ER"/>
    <property type="match status" value="1"/>
</dbReference>
<accession>A0ABW0ZYB7</accession>
<dbReference type="RefSeq" id="WP_378281459.1">
    <property type="nucleotide sequence ID" value="NZ_JBHSON010000010.1"/>
</dbReference>
<evidence type="ECO:0000313" key="6">
    <source>
        <dbReference type="EMBL" id="MFC5745835.1"/>
    </source>
</evidence>
<dbReference type="PANTHER" id="PTHR43401">
    <property type="entry name" value="L-THREONINE 3-DEHYDROGENASE"/>
    <property type="match status" value="1"/>
</dbReference>
<evidence type="ECO:0000313" key="7">
    <source>
        <dbReference type="Proteomes" id="UP001596074"/>
    </source>
</evidence>
<comment type="cofactor">
    <cofactor evidence="1">
        <name>Zn(2+)</name>
        <dbReference type="ChEBI" id="CHEBI:29105"/>
    </cofactor>
</comment>
<dbReference type="PANTHER" id="PTHR43401:SF2">
    <property type="entry name" value="L-THREONINE 3-DEHYDROGENASE"/>
    <property type="match status" value="1"/>
</dbReference>
<dbReference type="InterPro" id="IPR011032">
    <property type="entry name" value="GroES-like_sf"/>
</dbReference>
<evidence type="ECO:0000256" key="4">
    <source>
        <dbReference type="ARBA" id="ARBA00023002"/>
    </source>
</evidence>
<evidence type="ECO:0000259" key="5">
    <source>
        <dbReference type="SMART" id="SM00829"/>
    </source>
</evidence>
<dbReference type="InterPro" id="IPR036291">
    <property type="entry name" value="NAD(P)-bd_dom_sf"/>
</dbReference>
<gene>
    <name evidence="6" type="ORF">ACFPZN_09470</name>
</gene>
<dbReference type="SUPFAM" id="SSF50129">
    <property type="entry name" value="GroES-like"/>
    <property type="match status" value="1"/>
</dbReference>
<reference evidence="7" key="1">
    <citation type="journal article" date="2019" name="Int. J. Syst. Evol. Microbiol.">
        <title>The Global Catalogue of Microorganisms (GCM) 10K type strain sequencing project: providing services to taxonomists for standard genome sequencing and annotation.</title>
        <authorList>
            <consortium name="The Broad Institute Genomics Platform"/>
            <consortium name="The Broad Institute Genome Sequencing Center for Infectious Disease"/>
            <person name="Wu L."/>
            <person name="Ma J."/>
        </authorList>
    </citation>
    <scope>NUCLEOTIDE SEQUENCE [LARGE SCALE GENOMIC DNA]</scope>
    <source>
        <strain evidence="7">KCTC 42087</strain>
    </source>
</reference>
<keyword evidence="2" id="KW-0479">Metal-binding</keyword>
<dbReference type="InterPro" id="IPR013154">
    <property type="entry name" value="ADH-like_N"/>
</dbReference>
<proteinExistence type="predicted"/>
<dbReference type="Gene3D" id="3.90.180.10">
    <property type="entry name" value="Medium-chain alcohol dehydrogenases, catalytic domain"/>
    <property type="match status" value="1"/>
</dbReference>
<dbReference type="Pfam" id="PF08240">
    <property type="entry name" value="ADH_N"/>
    <property type="match status" value="1"/>
</dbReference>
<protein>
    <submittedName>
        <fullName evidence="6">Zinc-binding dehydrogenase</fullName>
    </submittedName>
</protein>
<dbReference type="InterPro" id="IPR050129">
    <property type="entry name" value="Zn_alcohol_dh"/>
</dbReference>
<keyword evidence="7" id="KW-1185">Reference proteome</keyword>
<feature type="domain" description="Enoyl reductase (ER)" evidence="5">
    <location>
        <begin position="14"/>
        <end position="364"/>
    </location>
</feature>
<comment type="caution">
    <text evidence="6">The sequence shown here is derived from an EMBL/GenBank/DDBJ whole genome shotgun (WGS) entry which is preliminary data.</text>
</comment>
<evidence type="ECO:0000256" key="2">
    <source>
        <dbReference type="ARBA" id="ARBA00022723"/>
    </source>
</evidence>
<dbReference type="InterPro" id="IPR020843">
    <property type="entry name" value="ER"/>
</dbReference>
<dbReference type="Gene3D" id="3.40.50.720">
    <property type="entry name" value="NAD(P)-binding Rossmann-like Domain"/>
    <property type="match status" value="1"/>
</dbReference>
<keyword evidence="3" id="KW-0862">Zinc</keyword>
<dbReference type="EMBL" id="JBHSON010000010">
    <property type="protein sequence ID" value="MFC5745835.1"/>
    <property type="molecule type" value="Genomic_DNA"/>
</dbReference>
<sequence>MTPGTMLAAVSHEGESHFRLERVPVPELGDGDVLVRVEGASINSSTLLRWRELPWYHRLPAIIGIHAAGTVAARGRHAFGTAVGDRVHVDPTLPCGRCDACLSDNGVSCREGVVVIGSDPGEGASAAARERYAHYSSGCFAEYWRVPATAINRVPDHVPFPVAAGLGLLGVSYHALTAARPPRDATIVLTGATGGNGAAVVRQAPLLGVGRVLAVGRSAERLKALRELAPEIVEPLVLEPGWERDDGLTRAIRERTAGKGADALLDFLPSGHAITAQALFGLRTGSRAVLYGGDGTEQLAFDYVRAMPVSQYRLLGERGHGRRDMLEILGHLEARRLDPAPLVTHRFPLEAINDAVDLLDAHRAGADVTKWFVTIEPAAP</sequence>
<organism evidence="6 7">
    <name type="scientific">Actinomadura rugatobispora</name>
    <dbReference type="NCBI Taxonomy" id="1994"/>
    <lineage>
        <taxon>Bacteria</taxon>
        <taxon>Bacillati</taxon>
        <taxon>Actinomycetota</taxon>
        <taxon>Actinomycetes</taxon>
        <taxon>Streptosporangiales</taxon>
        <taxon>Thermomonosporaceae</taxon>
        <taxon>Actinomadura</taxon>
    </lineage>
</organism>
<evidence type="ECO:0000256" key="1">
    <source>
        <dbReference type="ARBA" id="ARBA00001947"/>
    </source>
</evidence>
<evidence type="ECO:0000256" key="3">
    <source>
        <dbReference type="ARBA" id="ARBA00022833"/>
    </source>
</evidence>